<name>A0A7W7I3C4_9ACTN</name>
<dbReference type="AlphaFoldDB" id="A0A7W7I3C4"/>
<keyword evidence="2" id="KW-1185">Reference proteome</keyword>
<dbReference type="RefSeq" id="WP_184996646.1">
    <property type="nucleotide sequence ID" value="NZ_BOMK01000022.1"/>
</dbReference>
<evidence type="ECO:0000313" key="1">
    <source>
        <dbReference type="EMBL" id="MBB4765617.1"/>
    </source>
</evidence>
<dbReference type="EMBL" id="JACHNH010000001">
    <property type="protein sequence ID" value="MBB4765617.1"/>
    <property type="molecule type" value="Genomic_DNA"/>
</dbReference>
<proteinExistence type="predicted"/>
<comment type="caution">
    <text evidence="1">The sequence shown here is derived from an EMBL/GenBank/DDBJ whole genome shotgun (WGS) entry which is preliminary data.</text>
</comment>
<gene>
    <name evidence="1" type="ORF">BJ971_006173</name>
</gene>
<reference evidence="1 2" key="1">
    <citation type="submission" date="2020-08" db="EMBL/GenBank/DDBJ databases">
        <title>Sequencing the genomes of 1000 actinobacteria strains.</title>
        <authorList>
            <person name="Klenk H.-P."/>
        </authorList>
    </citation>
    <scope>NUCLEOTIDE SEQUENCE [LARGE SCALE GENOMIC DNA]</scope>
    <source>
        <strain evidence="1 2">DSM 43149</strain>
    </source>
</reference>
<organism evidence="1 2">
    <name type="scientific">Actinoplanes digitatis</name>
    <dbReference type="NCBI Taxonomy" id="1868"/>
    <lineage>
        <taxon>Bacteria</taxon>
        <taxon>Bacillati</taxon>
        <taxon>Actinomycetota</taxon>
        <taxon>Actinomycetes</taxon>
        <taxon>Micromonosporales</taxon>
        <taxon>Micromonosporaceae</taxon>
        <taxon>Actinoplanes</taxon>
    </lineage>
</organism>
<protein>
    <submittedName>
        <fullName evidence="1">Uncharacterized protein</fullName>
    </submittedName>
</protein>
<dbReference type="Proteomes" id="UP000578112">
    <property type="component" value="Unassembled WGS sequence"/>
</dbReference>
<accession>A0A7W7I3C4</accession>
<evidence type="ECO:0000313" key="2">
    <source>
        <dbReference type="Proteomes" id="UP000578112"/>
    </source>
</evidence>
<sequence length="241" mass="27061">MLDDLRLEPLLFPSRFTSHRMRILVNGLDVVAAAYPPDGFHGQPVAGFMPSFLLGPNGLAASAEAREVAVGGSDMSEDRLTVRIHQAGLEVIWDCWRLIDIRTVLKEGAELGLGTFRFDPLTYAQEIAQATERANRMWPARSVAENFQAMLLPGSYQQGQDYGSWIRGYPTIRAPRDRPDVVEIGYYARDPTGQRYTMPGRYHITFPVDGTDPAVQAQAIADRLCHEDLKPLSVHQPRRRR</sequence>